<dbReference type="Proteomes" id="UP000678499">
    <property type="component" value="Unassembled WGS sequence"/>
</dbReference>
<evidence type="ECO:0000256" key="16">
    <source>
        <dbReference type="ARBA" id="ARBA00070377"/>
    </source>
</evidence>
<keyword evidence="21" id="KW-1185">Reference proteome</keyword>
<dbReference type="GO" id="GO:0016887">
    <property type="term" value="F:ATP hydrolysis activity"/>
    <property type="evidence" value="ECO:0007669"/>
    <property type="project" value="InterPro"/>
</dbReference>
<comment type="catalytic activity">
    <reaction evidence="1">
        <text>Cleavage of peptide bonds with very broad specificity.</text>
        <dbReference type="EC" id="3.4.25.1"/>
    </reaction>
</comment>
<evidence type="ECO:0000256" key="14">
    <source>
        <dbReference type="ARBA" id="ARBA00026071"/>
    </source>
</evidence>
<dbReference type="InterPro" id="IPR023333">
    <property type="entry name" value="Proteasome_suB-type"/>
</dbReference>
<keyword evidence="9" id="KW-0378">Hydrolase</keyword>
<dbReference type="GO" id="GO:0005839">
    <property type="term" value="C:proteasome core complex"/>
    <property type="evidence" value="ECO:0007669"/>
    <property type="project" value="InterPro"/>
</dbReference>
<dbReference type="Pfam" id="PF07728">
    <property type="entry name" value="AAA_5"/>
    <property type="match status" value="3"/>
</dbReference>
<dbReference type="InterPro" id="IPR036465">
    <property type="entry name" value="vWFA_dom_sf"/>
</dbReference>
<dbReference type="Gene3D" id="3.40.50.410">
    <property type="entry name" value="von Willebrand factor, type A domain"/>
    <property type="match status" value="1"/>
</dbReference>
<dbReference type="Pfam" id="PF12465">
    <property type="entry name" value="Pr_beta_C"/>
    <property type="match status" value="1"/>
</dbReference>
<dbReference type="SUPFAM" id="SSF52540">
    <property type="entry name" value="P-loop containing nucleoside triphosphate hydrolases"/>
    <property type="match status" value="3"/>
</dbReference>
<evidence type="ECO:0000256" key="7">
    <source>
        <dbReference type="ARBA" id="ARBA00022698"/>
    </source>
</evidence>
<feature type="region of interest" description="Disordered" evidence="18">
    <location>
        <begin position="2175"/>
        <end position="2205"/>
    </location>
</feature>
<proteinExistence type="predicted"/>
<evidence type="ECO:0000256" key="13">
    <source>
        <dbReference type="ARBA" id="ARBA00023128"/>
    </source>
</evidence>
<feature type="active site" description="Nucleophile" evidence="17">
    <location>
        <position position="41"/>
    </location>
</feature>
<dbReference type="PANTHER" id="PTHR21610:SF9">
    <property type="entry name" value="VON WILLEBRAND FACTOR A DOMAIN-CONTAINING PROTEIN 8"/>
    <property type="match status" value="1"/>
</dbReference>
<evidence type="ECO:0000256" key="5">
    <source>
        <dbReference type="ARBA" id="ARBA00022490"/>
    </source>
</evidence>
<dbReference type="EMBL" id="CAJPEX010002083">
    <property type="protein sequence ID" value="CAG0920479.1"/>
    <property type="molecule type" value="Genomic_DNA"/>
</dbReference>
<keyword evidence="5" id="KW-0963">Cytoplasm</keyword>
<keyword evidence="12" id="KW-0809">Transit peptide</keyword>
<protein>
    <recommendedName>
        <fullName evidence="16">von Willebrand factor A domain-containing protein 8</fullName>
        <ecNumber evidence="4">3.4.25.1</ecNumber>
    </recommendedName>
</protein>
<dbReference type="Gene3D" id="3.40.50.300">
    <property type="entry name" value="P-loop containing nucleotide triphosphate hydrolases"/>
    <property type="match status" value="3"/>
</dbReference>
<dbReference type="SUPFAM" id="SSF56235">
    <property type="entry name" value="N-terminal nucleophile aminohydrolases (Ntn hydrolases)"/>
    <property type="match status" value="1"/>
</dbReference>
<dbReference type="FunFam" id="3.40.50.300:FF:000587">
    <property type="entry name" value="von Willebrand factor A domain containing 8"/>
    <property type="match status" value="1"/>
</dbReference>
<comment type="function">
    <text evidence="15">Exhibits ATPase activity in vitro.</text>
</comment>
<comment type="subunit">
    <text evidence="14">The 26S proteasome consists of a 20S proteasome core and two 19S regulatory subunits. The 20S proteasome core is composed of 28 subunits that are arranged in four stacked rings, resulting in a barrel-shaped structure. The two end rings are each formed by seven alpha subunits, and the two central rings are each formed by seven beta subunits. The catalytic chamber with the active sites is on the inside of the barrel.</text>
</comment>
<name>A0A7R9BRQ6_9CRUS</name>
<dbReference type="CDD" id="cd03763">
    <property type="entry name" value="proteasome_beta_type_7"/>
    <property type="match status" value="1"/>
</dbReference>
<evidence type="ECO:0000256" key="17">
    <source>
        <dbReference type="PIRSR" id="PIRSR600243-1"/>
    </source>
</evidence>
<dbReference type="EC" id="3.4.25.1" evidence="4"/>
<dbReference type="InterPro" id="IPR001353">
    <property type="entry name" value="Proteasome_sua/b"/>
</dbReference>
<dbReference type="GO" id="GO:0005524">
    <property type="term" value="F:ATP binding"/>
    <property type="evidence" value="ECO:0007669"/>
    <property type="project" value="UniProtKB-KW"/>
</dbReference>
<dbReference type="OrthoDB" id="5186at2759"/>
<evidence type="ECO:0000256" key="11">
    <source>
        <dbReference type="ARBA" id="ARBA00022942"/>
    </source>
</evidence>
<keyword evidence="7" id="KW-0888">Threonine protease</keyword>
<dbReference type="InterPro" id="IPR024689">
    <property type="entry name" value="Proteasome_bsu_C"/>
</dbReference>
<dbReference type="PROSITE" id="PS51476">
    <property type="entry name" value="PROTEASOME_BETA_2"/>
    <property type="match status" value="1"/>
</dbReference>
<evidence type="ECO:0000259" key="19">
    <source>
        <dbReference type="PROSITE" id="PS50234"/>
    </source>
</evidence>
<keyword evidence="11" id="KW-0647">Proteasome</keyword>
<feature type="domain" description="VWFA" evidence="19">
    <location>
        <begin position="1926"/>
        <end position="2109"/>
    </location>
</feature>
<dbReference type="GO" id="GO:0005634">
    <property type="term" value="C:nucleus"/>
    <property type="evidence" value="ECO:0007669"/>
    <property type="project" value="UniProtKB-SubCell"/>
</dbReference>
<evidence type="ECO:0000256" key="9">
    <source>
        <dbReference type="ARBA" id="ARBA00022801"/>
    </source>
</evidence>
<dbReference type="GO" id="GO:0051603">
    <property type="term" value="P:proteolysis involved in protein catabolic process"/>
    <property type="evidence" value="ECO:0007669"/>
    <property type="project" value="InterPro"/>
</dbReference>
<evidence type="ECO:0000256" key="3">
    <source>
        <dbReference type="ARBA" id="ARBA00004173"/>
    </source>
</evidence>
<dbReference type="GO" id="GO:0004298">
    <property type="term" value="F:threonine-type endopeptidase activity"/>
    <property type="evidence" value="ECO:0007669"/>
    <property type="project" value="UniProtKB-KW"/>
</dbReference>
<comment type="subcellular location">
    <subcellularLocation>
        <location evidence="3">Mitochondrion</location>
    </subcellularLocation>
    <subcellularLocation>
        <location evidence="2">Nucleus</location>
    </subcellularLocation>
</comment>
<evidence type="ECO:0000256" key="8">
    <source>
        <dbReference type="ARBA" id="ARBA00022741"/>
    </source>
</evidence>
<dbReference type="InterPro" id="IPR003593">
    <property type="entry name" value="AAA+_ATPase"/>
</dbReference>
<sequence length="2328" mass="257503">MVANVLVPEIPRSGFNFSNTMRNSKLESKGMTLPKAFKTGTTIGGLVFKDGVILGSDTRATAGSIVADKLCEKIYRLAPNIYCAGAGTAADMQHTVESVEAQLEMHRLNTGRTVPVRCAKQILQQLLFRYQGYISAYFIVGGVDFHGPYLAEIHAHGSAMVLPYTSTGSGSLAAIAMLEAAWKPDMEEEEAKKLMSDAITAGIMNDLGSGSVVNLMVIKKDSVTVLNKFNQPVSKGERSGTYRYKKGTTAVLSTNIIPIEVESSVVHHVGADTKLVPTAVDHLRWLAQKVALGQDIFLLGPPGPQKRQLATLLCSVLNREFEYVPISRDTTEADLKQRKEIQDGCTRFIDQSVIEAALNGRILIIDGIEKAERNVLPVINNLLENREMQLEDGRFLMHPVRYDELLEKYGKAKIDSLRVARVHPDFVVIGLGIPVPTFPGHPLDPPLRSRFQCRNVGAIPYKELVSQMEKISTTHTVATKQLCSWAYSMLSDEWRTLGLPHFPMGSIPLAVQLMNRIGDQDIVGIVRRLYPWTLFPVESFDLKESSSKGKKQEVHVVKKSLEKFGLNASPKSQNIVSEVNRTGANAAEVILSNQSSFHVPVGDQLLGEVNQSLSSKFVSTPSCVKLLSEMIESHSVHDICLVGPKGCGKTAIIHEFARRLGYEIEPVVMFQDMTARDLLQQRGTSSNGDTYWRISPLVSAVLNGRLAVLDGLHRVHPSTLNVIHRLVHERELQLQDGRRILRHDVYDRRKQEYSWSDEAMASKGLLRSHPSFRMIAVSETCGGPGGKTKSSIDWLNSEILSMFLFHEFPDLSFKEKMDIIWSLGAKPDDSLGKICKLSESLNRSQDPVKRSLGSSLSFRQLLRAARVLQSHPDTNPVDLVHRACLHKFLPAVAREVLDSEMLELGLISDAKQEKEITWEITQGTLRIGDVSVKVADPASIAKVPYSKFFDIKQQLATLEMMLSDFILGEHLLLIGNQGVGKNRLADRMLNLLSRPREYIQLHRDTTVSSLTVQPTVKDGIVAYEDSPLVTAVKEGHVLVVDEADKAPTQVTCILKTLVEESEMVLSDGRRIVPSHARTDDVNAIVMHPEFRMIVLANRPGFPFLGNDFFAVLGDVFSCHIIDNPDLESELSLLAQYGPNVPKHVLLPLVRAFQDLRTLADEGTLAYPYSTREAVAVVKHLQAFPEDGLIDALKNVFDFETYSKENMDAVTTVLTKHGIPIAATATSVRLGEEVKAYYGMRQVLLLNHLSLSIRHCVSRNAYSRSKLYFRKRLPDPVVYGSWSIMKDSRKLLPRQHRPIRVKGPVRVETSEGVLDRVESRVSGFTEESAYWQMPITHYDTVNDMTTFCDGSDTFVYVATSYPPSVYEMNLNSGDMNALRVRKALGTPTSGVANSKRFTLQALPLVSTNGGPLILLHDSEMNSLNLVDPRSQEVTRLLTLSTVESVADSVIRPFRMTSNPGPKFEMVPLEGTCEVTLFHPGGQSLGFVNAEQRVYTEVSVPFMLRDVFPLDEDSWMLVDEKLRKYFLTKSHSNTVAGYYLEEMMSNFRGKCLNIDKMSTAGLSDEHLSLAVKEKLSCPNSLIAAHESFADVAIGFPDLKASPNEVYRFPRPTPVESSWSGRRKSLMLVSEGMIVRAWPQSSLQNGEETNDKSSLAGWLEVVNIVNNTVKSLPVKSTSFLESGAWFGSSTPSYELWIDNVESIHGGDTPGDLVSLDNFGCLRMWQISPSSLSTSLSKWRDLVGTRVPEEMPQVTIHRSNWNPVSEPKHGKVDPNNDPHVGGNTWAGGTGGRDTAGLGGVGGPYRLDSGHNVFQVSDAEKAAVPPEVLAAARELAEKTFKKRMEEIKMNPLEIHLYQNIIDRIGPEIKKLRTIISTLQAKDKERQWVRLQTQGDLDDGRIVEGLTGEKTIYRRRAEKEPELGTPQVKPKHIRLVVDVSGSMYRFNGYDGRLGREQEAVLLMMEAFLGSSEKIRYDIYGHSGDSESVPLVKMHSPPSNPKERFDILQMMEAHSQFCLSGDNTIAAIERAAKEVNALENCDEKFVVVLSDANLERYGVSPRRLAFAIESQQDVNVTVVFVGSLGPQAERLKQSLPAGRGHVCMDTKLLPQILQQIFASSLLRMALVDYGDSDTDVSDEEGGSCVILSSAKSSPVSIVAEQRVEPVVPLPVQGSSKLKLSSLLPKPRVVGENEPAKPRNEGSDSKQAEHHSHGLFHALPKPAVIRKEDKAGIARDDVIEDFVRKVPPSQVESVLGPVKRSASGKVKISFPAISSVSQISMVGGGCMIGSLTTMSDKGGSPEILKEVRLPLKLRWGPEIQATRNPNNSSDIRDSDA</sequence>
<evidence type="ECO:0000256" key="6">
    <source>
        <dbReference type="ARBA" id="ARBA00022670"/>
    </source>
</evidence>
<keyword evidence="6" id="KW-0645">Protease</keyword>
<evidence type="ECO:0000256" key="1">
    <source>
        <dbReference type="ARBA" id="ARBA00001198"/>
    </source>
</evidence>
<keyword evidence="13" id="KW-0496">Mitochondrion</keyword>
<dbReference type="SMART" id="SM00382">
    <property type="entry name" value="AAA"/>
    <property type="match status" value="2"/>
</dbReference>
<evidence type="ECO:0000313" key="21">
    <source>
        <dbReference type="Proteomes" id="UP000678499"/>
    </source>
</evidence>
<keyword evidence="10" id="KW-0067">ATP-binding</keyword>
<evidence type="ECO:0000256" key="4">
    <source>
        <dbReference type="ARBA" id="ARBA00012039"/>
    </source>
</evidence>
<dbReference type="InterPro" id="IPR002035">
    <property type="entry name" value="VWF_A"/>
</dbReference>
<gene>
    <name evidence="20" type="ORF">NMOB1V02_LOCUS7987</name>
</gene>
<dbReference type="SMART" id="SM00327">
    <property type="entry name" value="VWA"/>
    <property type="match status" value="1"/>
</dbReference>
<dbReference type="FunFam" id="3.40.50.300:FF:000663">
    <property type="entry name" value="von Willebrand factor A domain containing 8"/>
    <property type="match status" value="1"/>
</dbReference>
<organism evidence="20">
    <name type="scientific">Notodromas monacha</name>
    <dbReference type="NCBI Taxonomy" id="399045"/>
    <lineage>
        <taxon>Eukaryota</taxon>
        <taxon>Metazoa</taxon>
        <taxon>Ecdysozoa</taxon>
        <taxon>Arthropoda</taxon>
        <taxon>Crustacea</taxon>
        <taxon>Oligostraca</taxon>
        <taxon>Ostracoda</taxon>
        <taxon>Podocopa</taxon>
        <taxon>Podocopida</taxon>
        <taxon>Cypridocopina</taxon>
        <taxon>Cypridoidea</taxon>
        <taxon>Cyprididae</taxon>
        <taxon>Notodromas</taxon>
    </lineage>
</organism>
<keyword evidence="8" id="KW-0547">Nucleotide-binding</keyword>
<feature type="compositionally biased region" description="Basic and acidic residues" evidence="18">
    <location>
        <begin position="2181"/>
        <end position="2204"/>
    </location>
</feature>
<dbReference type="Pfam" id="PF00227">
    <property type="entry name" value="Proteasome"/>
    <property type="match status" value="1"/>
</dbReference>
<evidence type="ECO:0000256" key="18">
    <source>
        <dbReference type="SAM" id="MobiDB-lite"/>
    </source>
</evidence>
<evidence type="ECO:0000256" key="15">
    <source>
        <dbReference type="ARBA" id="ARBA00055988"/>
    </source>
</evidence>
<accession>A0A7R9BRQ6</accession>
<dbReference type="SUPFAM" id="SSF53300">
    <property type="entry name" value="vWA-like"/>
    <property type="match status" value="1"/>
</dbReference>
<evidence type="ECO:0000256" key="12">
    <source>
        <dbReference type="ARBA" id="ARBA00022946"/>
    </source>
</evidence>
<dbReference type="EMBL" id="OA884120">
    <property type="protein sequence ID" value="CAD7280327.1"/>
    <property type="molecule type" value="Genomic_DNA"/>
</dbReference>
<dbReference type="PRINTS" id="PR00141">
    <property type="entry name" value="PROTEASOME"/>
</dbReference>
<dbReference type="PROSITE" id="PS50234">
    <property type="entry name" value="VWFA"/>
    <property type="match status" value="1"/>
</dbReference>
<dbReference type="PANTHER" id="PTHR21610">
    <property type="entry name" value="VON WILLEBRAND FACTOR A DOMAIN-CONTAINING PROTEIN 8"/>
    <property type="match status" value="1"/>
</dbReference>
<evidence type="ECO:0000256" key="10">
    <source>
        <dbReference type="ARBA" id="ARBA00022840"/>
    </source>
</evidence>
<dbReference type="InterPro" id="IPR029055">
    <property type="entry name" value="Ntn_hydrolases_N"/>
</dbReference>
<dbReference type="InterPro" id="IPR027417">
    <property type="entry name" value="P-loop_NTPase"/>
</dbReference>
<dbReference type="InterPro" id="IPR039891">
    <property type="entry name" value="VWA8"/>
</dbReference>
<dbReference type="InterPro" id="IPR000243">
    <property type="entry name" value="Pept_T1A_subB"/>
</dbReference>
<dbReference type="Gene3D" id="3.60.20.10">
    <property type="entry name" value="Glutamine Phosphoribosylpyrophosphate, subunit 1, domain 1"/>
    <property type="match status" value="1"/>
</dbReference>
<dbReference type="InterPro" id="IPR011704">
    <property type="entry name" value="ATPase_dyneun-rel_AAA"/>
</dbReference>
<reference evidence="20" key="1">
    <citation type="submission" date="2020-11" db="EMBL/GenBank/DDBJ databases">
        <authorList>
            <person name="Tran Van P."/>
        </authorList>
    </citation>
    <scope>NUCLEOTIDE SEQUENCE</scope>
</reference>
<evidence type="ECO:0000313" key="20">
    <source>
        <dbReference type="EMBL" id="CAD7280327.1"/>
    </source>
</evidence>
<evidence type="ECO:0000256" key="2">
    <source>
        <dbReference type="ARBA" id="ARBA00004123"/>
    </source>
</evidence>
<dbReference type="GO" id="GO:0005739">
    <property type="term" value="C:mitochondrion"/>
    <property type="evidence" value="ECO:0007669"/>
    <property type="project" value="UniProtKB-SubCell"/>
</dbReference>